<organism evidence="1 2">
    <name type="scientific">Linum trigynum</name>
    <dbReference type="NCBI Taxonomy" id="586398"/>
    <lineage>
        <taxon>Eukaryota</taxon>
        <taxon>Viridiplantae</taxon>
        <taxon>Streptophyta</taxon>
        <taxon>Embryophyta</taxon>
        <taxon>Tracheophyta</taxon>
        <taxon>Spermatophyta</taxon>
        <taxon>Magnoliopsida</taxon>
        <taxon>eudicotyledons</taxon>
        <taxon>Gunneridae</taxon>
        <taxon>Pentapetalae</taxon>
        <taxon>rosids</taxon>
        <taxon>fabids</taxon>
        <taxon>Malpighiales</taxon>
        <taxon>Linaceae</taxon>
        <taxon>Linum</taxon>
    </lineage>
</organism>
<evidence type="ECO:0000313" key="2">
    <source>
        <dbReference type="Proteomes" id="UP001497516"/>
    </source>
</evidence>
<protein>
    <submittedName>
        <fullName evidence="1">Uncharacterized protein</fullName>
    </submittedName>
</protein>
<reference evidence="1 2" key="1">
    <citation type="submission" date="2024-04" db="EMBL/GenBank/DDBJ databases">
        <authorList>
            <person name="Fracassetti M."/>
        </authorList>
    </citation>
    <scope>NUCLEOTIDE SEQUENCE [LARGE SCALE GENOMIC DNA]</scope>
</reference>
<sequence>MSQACKMVDNISQRRASLLRSYGFGFMLNLQIHRDDVKRVYGLPRGDNNVNLDIYRRRSRKCWAINLEIDKDGLGWIDVVEECDE</sequence>
<gene>
    <name evidence="1" type="ORF">LTRI10_LOCUS23222</name>
</gene>
<dbReference type="Proteomes" id="UP001497516">
    <property type="component" value="Chromosome 4"/>
</dbReference>
<dbReference type="AlphaFoldDB" id="A0AAV2E7S3"/>
<name>A0AAV2E7S3_9ROSI</name>
<accession>A0AAV2E7S3</accession>
<dbReference type="EMBL" id="OZ034817">
    <property type="protein sequence ID" value="CAL1381869.1"/>
    <property type="molecule type" value="Genomic_DNA"/>
</dbReference>
<keyword evidence="2" id="KW-1185">Reference proteome</keyword>
<proteinExistence type="predicted"/>
<evidence type="ECO:0000313" key="1">
    <source>
        <dbReference type="EMBL" id="CAL1381869.1"/>
    </source>
</evidence>